<feature type="transmembrane region" description="Helical" evidence="1">
    <location>
        <begin position="78"/>
        <end position="96"/>
    </location>
</feature>
<evidence type="ECO:0000256" key="1">
    <source>
        <dbReference type="SAM" id="Phobius"/>
    </source>
</evidence>
<evidence type="ECO:0000313" key="2">
    <source>
        <dbReference type="EMBL" id="CAA7055173.1"/>
    </source>
</evidence>
<dbReference type="Proteomes" id="UP000467841">
    <property type="component" value="Unassembled WGS sequence"/>
</dbReference>
<dbReference type="PROSITE" id="PS51257">
    <property type="entry name" value="PROKAR_LIPOPROTEIN"/>
    <property type="match status" value="1"/>
</dbReference>
<sequence>MDKFHEALFLAFISILSCDIPRIDFNSPGYPAPAGMTSSAMAANQIAAMSVIPLKGLALVFASASVLPPASERIRRALLVQALNCLVLSAICLNFARMCHLTLLSGLPVFQGMGLLLTLFSFFFWLVKTLPR</sequence>
<keyword evidence="3" id="KW-1185">Reference proteome</keyword>
<feature type="transmembrane region" description="Helical" evidence="1">
    <location>
        <begin position="108"/>
        <end position="127"/>
    </location>
</feature>
<organism evidence="2 3">
    <name type="scientific">Microthlaspi erraticum</name>
    <dbReference type="NCBI Taxonomy" id="1685480"/>
    <lineage>
        <taxon>Eukaryota</taxon>
        <taxon>Viridiplantae</taxon>
        <taxon>Streptophyta</taxon>
        <taxon>Embryophyta</taxon>
        <taxon>Tracheophyta</taxon>
        <taxon>Spermatophyta</taxon>
        <taxon>Magnoliopsida</taxon>
        <taxon>eudicotyledons</taxon>
        <taxon>Gunneridae</taxon>
        <taxon>Pentapetalae</taxon>
        <taxon>rosids</taxon>
        <taxon>malvids</taxon>
        <taxon>Brassicales</taxon>
        <taxon>Brassicaceae</taxon>
        <taxon>Coluteocarpeae</taxon>
        <taxon>Microthlaspi</taxon>
    </lineage>
</organism>
<dbReference type="EMBL" id="CACVBM020001607">
    <property type="protein sequence ID" value="CAA7055173.1"/>
    <property type="molecule type" value="Genomic_DNA"/>
</dbReference>
<dbReference type="AlphaFoldDB" id="A0A6D2KT50"/>
<keyword evidence="1" id="KW-1133">Transmembrane helix</keyword>
<protein>
    <submittedName>
        <fullName evidence="2">Uncharacterized protein</fullName>
    </submittedName>
</protein>
<proteinExistence type="predicted"/>
<evidence type="ECO:0000313" key="3">
    <source>
        <dbReference type="Proteomes" id="UP000467841"/>
    </source>
</evidence>
<keyword evidence="1" id="KW-0812">Transmembrane</keyword>
<comment type="caution">
    <text evidence="2">The sequence shown here is derived from an EMBL/GenBank/DDBJ whole genome shotgun (WGS) entry which is preliminary data.</text>
</comment>
<keyword evidence="1" id="KW-0472">Membrane</keyword>
<accession>A0A6D2KT50</accession>
<reference evidence="2" key="1">
    <citation type="submission" date="2020-01" db="EMBL/GenBank/DDBJ databases">
        <authorList>
            <person name="Mishra B."/>
        </authorList>
    </citation>
    <scope>NUCLEOTIDE SEQUENCE [LARGE SCALE GENOMIC DNA]</scope>
</reference>
<feature type="transmembrane region" description="Helical" evidence="1">
    <location>
        <begin position="46"/>
        <end position="66"/>
    </location>
</feature>
<gene>
    <name evidence="2" type="ORF">MERR_LOCUS42409</name>
</gene>
<name>A0A6D2KT50_9BRAS</name>